<dbReference type="EMBL" id="JALKFT010000001">
    <property type="protein sequence ID" value="MCK9874293.1"/>
    <property type="molecule type" value="Genomic_DNA"/>
</dbReference>
<evidence type="ECO:0000256" key="2">
    <source>
        <dbReference type="ARBA" id="ARBA00004651"/>
    </source>
</evidence>
<evidence type="ECO:0000256" key="9">
    <source>
        <dbReference type="ARBA" id="ARBA00023136"/>
    </source>
</evidence>
<keyword evidence="13" id="KW-1185">Reference proteome</keyword>
<keyword evidence="7 10" id="KW-0812">Transmembrane</keyword>
<evidence type="ECO:0000256" key="6">
    <source>
        <dbReference type="ARBA" id="ARBA00022592"/>
    </source>
</evidence>
<evidence type="ECO:0000256" key="4">
    <source>
        <dbReference type="ARBA" id="ARBA00022448"/>
    </source>
</evidence>
<dbReference type="RefSeq" id="WP_248822985.1">
    <property type="nucleotide sequence ID" value="NZ_JALKFT010000001.1"/>
</dbReference>
<feature type="domain" description="ABC transmembrane type-1" evidence="11">
    <location>
        <begin position="145"/>
        <end position="349"/>
    </location>
</feature>
<dbReference type="SUPFAM" id="SSF161098">
    <property type="entry name" value="MetI-like"/>
    <property type="match status" value="1"/>
</dbReference>
<feature type="transmembrane region" description="Helical" evidence="10">
    <location>
        <begin position="331"/>
        <end position="353"/>
    </location>
</feature>
<feature type="transmembrane region" description="Helical" evidence="10">
    <location>
        <begin position="32"/>
        <end position="52"/>
    </location>
</feature>
<feature type="transmembrane region" description="Helical" evidence="10">
    <location>
        <begin position="260"/>
        <end position="281"/>
    </location>
</feature>
<evidence type="ECO:0000259" key="11">
    <source>
        <dbReference type="PROSITE" id="PS50928"/>
    </source>
</evidence>
<comment type="subcellular location">
    <subcellularLocation>
        <location evidence="2 10">Cell membrane</location>
        <topology evidence="2 10">Multi-pass membrane protein</topology>
    </subcellularLocation>
</comment>
<name>A0ABT0JTH2_9ACTN</name>
<evidence type="ECO:0000256" key="1">
    <source>
        <dbReference type="ARBA" id="ARBA00003510"/>
    </source>
</evidence>
<gene>
    <name evidence="12" type="primary">pstA</name>
    <name evidence="12" type="ORF">MXD59_00585</name>
</gene>
<comment type="caution">
    <text evidence="12">The sequence shown here is derived from an EMBL/GenBank/DDBJ whole genome shotgun (WGS) entry which is preliminary data.</text>
</comment>
<feature type="transmembrane region" description="Helical" evidence="10">
    <location>
        <begin position="213"/>
        <end position="231"/>
    </location>
</feature>
<comment type="function">
    <text evidence="1">Part of the binding-protein-dependent transport system for phosphate; probably responsible for the translocation of the substrate across the membrane.</text>
</comment>
<dbReference type="InterPro" id="IPR035906">
    <property type="entry name" value="MetI-like_sf"/>
</dbReference>
<evidence type="ECO:0000256" key="8">
    <source>
        <dbReference type="ARBA" id="ARBA00022989"/>
    </source>
</evidence>
<feature type="transmembrane region" description="Helical" evidence="10">
    <location>
        <begin position="58"/>
        <end position="77"/>
    </location>
</feature>
<feature type="transmembrane region" description="Helical" evidence="10">
    <location>
        <begin position="89"/>
        <end position="113"/>
    </location>
</feature>
<proteinExistence type="inferred from homology"/>
<evidence type="ECO:0000313" key="12">
    <source>
        <dbReference type="EMBL" id="MCK9874293.1"/>
    </source>
</evidence>
<keyword evidence="9 10" id="KW-0472">Membrane</keyword>
<evidence type="ECO:0000256" key="5">
    <source>
        <dbReference type="ARBA" id="ARBA00022475"/>
    </source>
</evidence>
<keyword evidence="8 10" id="KW-1133">Transmembrane helix</keyword>
<dbReference type="CDD" id="cd06261">
    <property type="entry name" value="TM_PBP2"/>
    <property type="match status" value="1"/>
</dbReference>
<dbReference type="InterPro" id="IPR051408">
    <property type="entry name" value="Phosphate_transprt_permease"/>
</dbReference>
<organism evidence="12 13">
    <name type="scientific">Frankia umida</name>
    <dbReference type="NCBI Taxonomy" id="573489"/>
    <lineage>
        <taxon>Bacteria</taxon>
        <taxon>Bacillati</taxon>
        <taxon>Actinomycetota</taxon>
        <taxon>Actinomycetes</taxon>
        <taxon>Frankiales</taxon>
        <taxon>Frankiaceae</taxon>
        <taxon>Frankia</taxon>
    </lineage>
</organism>
<keyword evidence="4" id="KW-0813">Transport</keyword>
<feature type="transmembrane region" description="Helical" evidence="10">
    <location>
        <begin position="184"/>
        <end position="207"/>
    </location>
</feature>
<dbReference type="Pfam" id="PF00528">
    <property type="entry name" value="BPD_transp_1"/>
    <property type="match status" value="1"/>
</dbReference>
<protein>
    <recommendedName>
        <fullName evidence="10">Phosphate transport system permease protein PstA</fullName>
    </recommendedName>
</protein>
<dbReference type="PROSITE" id="PS50928">
    <property type="entry name" value="ABC_TM1"/>
    <property type="match status" value="1"/>
</dbReference>
<keyword evidence="6" id="KW-0592">Phosphate transport</keyword>
<evidence type="ECO:0000256" key="3">
    <source>
        <dbReference type="ARBA" id="ARBA00007069"/>
    </source>
</evidence>
<evidence type="ECO:0000256" key="10">
    <source>
        <dbReference type="RuleBase" id="RU363043"/>
    </source>
</evidence>
<dbReference type="Gene3D" id="1.10.3720.10">
    <property type="entry name" value="MetI-like"/>
    <property type="match status" value="1"/>
</dbReference>
<evidence type="ECO:0000313" key="13">
    <source>
        <dbReference type="Proteomes" id="UP001201873"/>
    </source>
</evidence>
<accession>A0ABT0JTH2</accession>
<dbReference type="InterPro" id="IPR005672">
    <property type="entry name" value="Phosphate_PstA"/>
</dbReference>
<reference evidence="12 13" key="1">
    <citation type="submission" date="2022-04" db="EMBL/GenBank/DDBJ databases">
        <title>Genome diversity in the genus Frankia.</title>
        <authorList>
            <person name="Carlos-Shanley C."/>
            <person name="Hahn D."/>
        </authorList>
    </citation>
    <scope>NUCLEOTIDE SEQUENCE [LARGE SCALE GENOMIC DNA]</scope>
    <source>
        <strain evidence="12 13">Ag45/Mut15</strain>
    </source>
</reference>
<dbReference type="InterPro" id="IPR000515">
    <property type="entry name" value="MetI-like"/>
</dbReference>
<dbReference type="PANTHER" id="PTHR42922:SF1">
    <property type="entry name" value="PHOSPHATE TRANSPORT SYSTEM PERMEASE PROTEIN PSTA"/>
    <property type="match status" value="1"/>
</dbReference>
<dbReference type="Proteomes" id="UP001201873">
    <property type="component" value="Unassembled WGS sequence"/>
</dbReference>
<dbReference type="PANTHER" id="PTHR42922">
    <property type="entry name" value="PHOSPHATE TRANSPORT SYSTEM PERMEASE PROTEIN PSTA"/>
    <property type="match status" value="1"/>
</dbReference>
<evidence type="ECO:0000256" key="7">
    <source>
        <dbReference type="ARBA" id="ARBA00022692"/>
    </source>
</evidence>
<comment type="similarity">
    <text evidence="3 10">Belongs to the binding-protein-dependent transport system permease family. CysTW subfamily.</text>
</comment>
<keyword evidence="5 10" id="KW-1003">Cell membrane</keyword>
<dbReference type="NCBIfam" id="TIGR00974">
    <property type="entry name" value="3a0107s02c"/>
    <property type="match status" value="1"/>
</dbReference>
<sequence>MSTATVPEPTVPGPANPGEDRLNLRGETLPRFVPPVVAAGSLVVALLIYLLTPMDSEIQIVLMAALIFVVAMTAISTRVEGRRRARDRFATTLVYGTFLLALIPLVAVLASVISKGASRLDISFLTHSMNGIGARDSGGGIYHAIIGTVEQVLIASAIAVPFGLLVAIYLVEYGRGRISRTISFFVDVLTGLPSIIAGLFVLAFWILALGQGFSGFAGSLALVVLMIPTVVRSAEEMLKLVPNELREAGYALGVPKWRTILRVVVPTALPGIVTGVMLAVARVSGETAPVLLTVFGTNLINANPFSGEQSSLPLYIYSQAGQPQQFAIDRAWAAALVLIIIIMVLNLIARLFAGRNRLK</sequence>
<feature type="transmembrane region" description="Helical" evidence="10">
    <location>
        <begin position="152"/>
        <end position="172"/>
    </location>
</feature>